<dbReference type="HOGENOM" id="CLU_1796649_0_0_1"/>
<proteinExistence type="predicted"/>
<evidence type="ECO:0000313" key="2">
    <source>
        <dbReference type="EMBL" id="EPE34823.1"/>
    </source>
</evidence>
<feature type="transmembrane region" description="Helical" evidence="1">
    <location>
        <begin position="53"/>
        <end position="70"/>
    </location>
</feature>
<evidence type="ECO:0000313" key="3">
    <source>
        <dbReference type="Proteomes" id="UP000016922"/>
    </source>
</evidence>
<protein>
    <submittedName>
        <fullName evidence="2">Uncharacterized protein</fullName>
    </submittedName>
</protein>
<keyword evidence="1" id="KW-0472">Membrane</keyword>
<dbReference type="EMBL" id="KE145355">
    <property type="protein sequence ID" value="EPE34823.1"/>
    <property type="molecule type" value="Genomic_DNA"/>
</dbReference>
<accession>S3E980</accession>
<organism evidence="2 3">
    <name type="scientific">Glarea lozoyensis (strain ATCC 20868 / MF5171)</name>
    <dbReference type="NCBI Taxonomy" id="1116229"/>
    <lineage>
        <taxon>Eukaryota</taxon>
        <taxon>Fungi</taxon>
        <taxon>Dikarya</taxon>
        <taxon>Ascomycota</taxon>
        <taxon>Pezizomycotina</taxon>
        <taxon>Leotiomycetes</taxon>
        <taxon>Helotiales</taxon>
        <taxon>Helotiaceae</taxon>
        <taxon>Glarea</taxon>
    </lineage>
</organism>
<dbReference type="GeneID" id="19469564"/>
<keyword evidence="3" id="KW-1185">Reference proteome</keyword>
<dbReference type="KEGG" id="glz:GLAREA_10518"/>
<reference evidence="2 3" key="1">
    <citation type="journal article" date="2013" name="BMC Genomics">
        <title>Genomics-driven discovery of the pneumocandin biosynthetic gene cluster in the fungus Glarea lozoyensis.</title>
        <authorList>
            <person name="Chen L."/>
            <person name="Yue Q."/>
            <person name="Zhang X."/>
            <person name="Xiang M."/>
            <person name="Wang C."/>
            <person name="Li S."/>
            <person name="Che Y."/>
            <person name="Ortiz-Lopez F.J."/>
            <person name="Bills G.F."/>
            <person name="Liu X."/>
            <person name="An Z."/>
        </authorList>
    </citation>
    <scope>NUCLEOTIDE SEQUENCE [LARGE SCALE GENOMIC DNA]</scope>
    <source>
        <strain evidence="3">ATCC 20868 / MF5171</strain>
    </source>
</reference>
<dbReference type="Proteomes" id="UP000016922">
    <property type="component" value="Unassembled WGS sequence"/>
</dbReference>
<dbReference type="RefSeq" id="XP_008077810.1">
    <property type="nucleotide sequence ID" value="XM_008079619.1"/>
</dbReference>
<evidence type="ECO:0000256" key="1">
    <source>
        <dbReference type="SAM" id="Phobius"/>
    </source>
</evidence>
<name>S3E980_GLAL2</name>
<keyword evidence="1" id="KW-0812">Transmembrane</keyword>
<gene>
    <name evidence="2" type="ORF">GLAREA_10518</name>
</gene>
<dbReference type="AlphaFoldDB" id="S3E980"/>
<sequence length="144" mass="15975">MPASTIYQTIVPQKTATSPATSTTLSFAECTSECIDDCRASSPPERPFDLTRMWIASISIQMVLGIYCTLQFKRMKEFDRDAEENALLLPADNDKMNNPGVSKDRFASLKFAVTFLLIGFVVIIQLIVGLASVQIWADYNAAQK</sequence>
<keyword evidence="1" id="KW-1133">Transmembrane helix</keyword>
<feature type="transmembrane region" description="Helical" evidence="1">
    <location>
        <begin position="111"/>
        <end position="137"/>
    </location>
</feature>